<sequence length="450" mass="47878">MAPQHHRTSVSRLLITATAIAGLAALTACSGPAGEIDENYGFVVAEQNPDSEITIWADATRQPAVEAFQKAHPEVKVNLVVDDGSANGSATLQTKIALADQAGEGWPDVAFSTQTNDASWAAKETNGVQAFAAPLDKGYFDEDFLSGFTPGALDPVTIDDTVYGLRNDLAPVLFWYNKTLLDEFGYDVPTTWEEYQELGDKLASDHPDYFLGTVGDSFAGPYVFYWSGEAPIYQVDGDTFHSDTSDANSMKVTEMLDHMVANGTLTQDSVFGADFVAKADHLVAIPGPAWYSGALFQNPDSVNAAAGQWGAANPLTWENGGDVTGNVGGGMWYASSHSKNLEAVKTFLEFIVSDPSTAGTGGLPAYQSAADAWLSDQASSGFYDGDFAGAVSTAAGSVWNGWGYPNFSPETSWTKIIIPGIASGKTIKELSADWQKEMQNEAQAQGYTIG</sequence>
<organism evidence="1 2">
    <name type="scientific">Homoserinibacter gongjuensis</name>
    <dbReference type="NCBI Taxonomy" id="1162968"/>
    <lineage>
        <taxon>Bacteria</taxon>
        <taxon>Bacillati</taxon>
        <taxon>Actinomycetota</taxon>
        <taxon>Actinomycetes</taxon>
        <taxon>Micrococcales</taxon>
        <taxon>Microbacteriaceae</taxon>
        <taxon>Homoserinibacter</taxon>
    </lineage>
</organism>
<dbReference type="EMBL" id="BSVA01000001">
    <property type="protein sequence ID" value="GMA91069.1"/>
    <property type="molecule type" value="Genomic_DNA"/>
</dbReference>
<dbReference type="Gene3D" id="3.40.190.10">
    <property type="entry name" value="Periplasmic binding protein-like II"/>
    <property type="match status" value="1"/>
</dbReference>
<evidence type="ECO:0000313" key="2">
    <source>
        <dbReference type="Proteomes" id="UP001157069"/>
    </source>
</evidence>
<reference evidence="2" key="1">
    <citation type="journal article" date="2019" name="Int. J. Syst. Evol. Microbiol.">
        <title>The Global Catalogue of Microorganisms (GCM) 10K type strain sequencing project: providing services to taxonomists for standard genome sequencing and annotation.</title>
        <authorList>
            <consortium name="The Broad Institute Genomics Platform"/>
            <consortium name="The Broad Institute Genome Sequencing Center for Infectious Disease"/>
            <person name="Wu L."/>
            <person name="Ma J."/>
        </authorList>
    </citation>
    <scope>NUCLEOTIDE SEQUENCE [LARGE SCALE GENOMIC DNA]</scope>
    <source>
        <strain evidence="2">NBRC 108755</strain>
    </source>
</reference>
<dbReference type="PANTHER" id="PTHR43649:SF30">
    <property type="entry name" value="ABC TRANSPORTER SUBSTRATE-BINDING PROTEIN"/>
    <property type="match status" value="1"/>
</dbReference>
<protein>
    <submittedName>
        <fullName evidence="1">ABC transporter substrate-binding protein</fullName>
    </submittedName>
</protein>
<dbReference type="Proteomes" id="UP001157069">
    <property type="component" value="Unassembled WGS sequence"/>
</dbReference>
<keyword evidence="2" id="KW-1185">Reference proteome</keyword>
<dbReference type="Pfam" id="PF01547">
    <property type="entry name" value="SBP_bac_1"/>
    <property type="match status" value="1"/>
</dbReference>
<dbReference type="InterPro" id="IPR050490">
    <property type="entry name" value="Bact_solute-bd_prot1"/>
</dbReference>
<dbReference type="PANTHER" id="PTHR43649">
    <property type="entry name" value="ARABINOSE-BINDING PROTEIN-RELATED"/>
    <property type="match status" value="1"/>
</dbReference>
<gene>
    <name evidence="1" type="ORF">GCM10025869_15980</name>
</gene>
<accession>A0ABQ6JVD1</accession>
<dbReference type="PROSITE" id="PS51257">
    <property type="entry name" value="PROKAR_LIPOPROTEIN"/>
    <property type="match status" value="1"/>
</dbReference>
<name>A0ABQ6JVD1_9MICO</name>
<proteinExistence type="predicted"/>
<dbReference type="InterPro" id="IPR006059">
    <property type="entry name" value="SBP"/>
</dbReference>
<dbReference type="SUPFAM" id="SSF53850">
    <property type="entry name" value="Periplasmic binding protein-like II"/>
    <property type="match status" value="1"/>
</dbReference>
<evidence type="ECO:0000313" key="1">
    <source>
        <dbReference type="EMBL" id="GMA91069.1"/>
    </source>
</evidence>
<dbReference type="RefSeq" id="WP_284299208.1">
    <property type="nucleotide sequence ID" value="NZ_BSVA01000001.1"/>
</dbReference>
<comment type="caution">
    <text evidence="1">The sequence shown here is derived from an EMBL/GenBank/DDBJ whole genome shotgun (WGS) entry which is preliminary data.</text>
</comment>